<dbReference type="EMBL" id="JBHUHF010000001">
    <property type="protein sequence ID" value="MFD2024076.1"/>
    <property type="molecule type" value="Genomic_DNA"/>
</dbReference>
<reference evidence="2" key="1">
    <citation type="journal article" date="2019" name="Int. J. Syst. Evol. Microbiol.">
        <title>The Global Catalogue of Microorganisms (GCM) 10K type strain sequencing project: providing services to taxonomists for standard genome sequencing and annotation.</title>
        <authorList>
            <consortium name="The Broad Institute Genomics Platform"/>
            <consortium name="The Broad Institute Genome Sequencing Center for Infectious Disease"/>
            <person name="Wu L."/>
            <person name="Ma J."/>
        </authorList>
    </citation>
    <scope>NUCLEOTIDE SEQUENCE [LARGE SCALE GENOMIC DNA]</scope>
    <source>
        <strain evidence="2">CCM 7043</strain>
    </source>
</reference>
<evidence type="ECO:0000313" key="1">
    <source>
        <dbReference type="EMBL" id="MFD2024076.1"/>
    </source>
</evidence>
<protein>
    <submittedName>
        <fullName evidence="1">Uncharacterized protein</fullName>
    </submittedName>
</protein>
<sequence>MPANVKSLKIVRDFKEPVQVTFDSAPARCKALDEKAYDLLAGRLGPQGLRQYARAHGGMMSFFEADWVATQTCLWYINYNAGLSQMMEWYWVSGAEIVKRRFGGTADVRIESTRQNGIVWIVNTGRPAAESLVKLARGFAGSQDGRFDVKASE</sequence>
<keyword evidence="2" id="KW-1185">Reference proteome</keyword>
<comment type="caution">
    <text evidence="1">The sequence shown here is derived from an EMBL/GenBank/DDBJ whole genome shotgun (WGS) entry which is preliminary data.</text>
</comment>
<proteinExistence type="predicted"/>
<gene>
    <name evidence="1" type="ORF">ACFSL2_00975</name>
</gene>
<organism evidence="1 2">
    <name type="scientific">Promicromonospora aerolata</name>
    <dbReference type="NCBI Taxonomy" id="195749"/>
    <lineage>
        <taxon>Bacteria</taxon>
        <taxon>Bacillati</taxon>
        <taxon>Actinomycetota</taxon>
        <taxon>Actinomycetes</taxon>
        <taxon>Micrococcales</taxon>
        <taxon>Promicromonosporaceae</taxon>
        <taxon>Promicromonospora</taxon>
    </lineage>
</organism>
<evidence type="ECO:0000313" key="2">
    <source>
        <dbReference type="Proteomes" id="UP001597338"/>
    </source>
</evidence>
<name>A0ABW4UZW8_9MICO</name>
<dbReference type="Proteomes" id="UP001597338">
    <property type="component" value="Unassembled WGS sequence"/>
</dbReference>
<dbReference type="RefSeq" id="WP_377196051.1">
    <property type="nucleotide sequence ID" value="NZ_JBHUHF010000001.1"/>
</dbReference>
<accession>A0ABW4UZW8</accession>